<dbReference type="AlphaFoldDB" id="C0CH53"/>
<name>C0CH53_BLAHS</name>
<dbReference type="EMBL" id="ACBZ01000004">
    <property type="protein sequence ID" value="EEG50872.1"/>
    <property type="molecule type" value="Genomic_DNA"/>
</dbReference>
<dbReference type="GeneID" id="86821450"/>
<gene>
    <name evidence="2" type="ORF">RUMHYD_00166</name>
</gene>
<evidence type="ECO:0000259" key="1">
    <source>
        <dbReference type="Pfam" id="PF09861"/>
    </source>
</evidence>
<reference evidence="2 3" key="1">
    <citation type="submission" date="2009-01" db="EMBL/GenBank/DDBJ databases">
        <authorList>
            <person name="Fulton L."/>
            <person name="Clifton S."/>
            <person name="Fulton B."/>
            <person name="Xu J."/>
            <person name="Minx P."/>
            <person name="Pepin K.H."/>
            <person name="Johnson M."/>
            <person name="Bhonagiri V."/>
            <person name="Nash W.E."/>
            <person name="Mardis E.R."/>
            <person name="Wilson R.K."/>
        </authorList>
    </citation>
    <scope>NUCLEOTIDE SEQUENCE [LARGE SCALE GENOMIC DNA]</scope>
    <source>
        <strain evidence="3">DSM 10507 / JCM 14656 / S5a33</strain>
    </source>
</reference>
<reference evidence="2 3" key="2">
    <citation type="submission" date="2009-02" db="EMBL/GenBank/DDBJ databases">
        <title>Draft genome sequence of Blautia hydrogenotrophica DSM 10507 (Ruminococcus hydrogenotrophicus DSM 10507).</title>
        <authorList>
            <person name="Sudarsanam P."/>
            <person name="Ley R."/>
            <person name="Guruge J."/>
            <person name="Turnbaugh P.J."/>
            <person name="Mahowald M."/>
            <person name="Liep D."/>
            <person name="Gordon J."/>
        </authorList>
    </citation>
    <scope>NUCLEOTIDE SEQUENCE [LARGE SCALE GENOMIC DNA]</scope>
    <source>
        <strain evidence="3">DSM 10507 / JCM 14656 / S5a33</strain>
    </source>
</reference>
<dbReference type="Proteomes" id="UP000003100">
    <property type="component" value="Unassembled WGS sequence"/>
</dbReference>
<dbReference type="HOGENOM" id="CLU_055092_0_0_9"/>
<evidence type="ECO:0000313" key="3">
    <source>
        <dbReference type="Proteomes" id="UP000003100"/>
    </source>
</evidence>
<dbReference type="PATRIC" id="fig|476272.21.peg.3171"/>
<dbReference type="RefSeq" id="WP_005944896.1">
    <property type="nucleotide sequence ID" value="NZ_CP136423.1"/>
</dbReference>
<proteinExistence type="predicted"/>
<dbReference type="InterPro" id="IPR018657">
    <property type="entry name" value="LarA-like_N"/>
</dbReference>
<evidence type="ECO:0000313" key="2">
    <source>
        <dbReference type="EMBL" id="EEG50872.1"/>
    </source>
</evidence>
<comment type="caution">
    <text evidence="2">The sequence shown here is derived from an EMBL/GenBank/DDBJ whole genome shotgun (WGS) entry which is preliminary data.</text>
</comment>
<organism evidence="2 3">
    <name type="scientific">Blautia hydrogenotrophica (strain DSM 10507 / JCM 14656 / S5a33)</name>
    <name type="common">Ruminococcus hydrogenotrophicus</name>
    <dbReference type="NCBI Taxonomy" id="476272"/>
    <lineage>
        <taxon>Bacteria</taxon>
        <taxon>Bacillati</taxon>
        <taxon>Bacillota</taxon>
        <taxon>Clostridia</taxon>
        <taxon>Lachnospirales</taxon>
        <taxon>Lachnospiraceae</taxon>
        <taxon>Blautia</taxon>
    </lineage>
</organism>
<keyword evidence="3" id="KW-1185">Reference proteome</keyword>
<dbReference type="Gene3D" id="3.40.50.11440">
    <property type="match status" value="1"/>
</dbReference>
<feature type="domain" description="LarA-like N-terminal" evidence="1">
    <location>
        <begin position="41"/>
        <end position="191"/>
    </location>
</feature>
<protein>
    <recommendedName>
        <fullName evidence="1">LarA-like N-terminal domain-containing protein</fullName>
    </recommendedName>
</protein>
<dbReference type="GO" id="GO:0050043">
    <property type="term" value="F:lactate racemase activity"/>
    <property type="evidence" value="ECO:0007669"/>
    <property type="project" value="InterPro"/>
</dbReference>
<sequence>MKEKSVVSILLQDAYIPKMAKVRQNFPRPLVENPAARVRELYFQQKIRKMVKPGMSVAVTCGSRKIANLKEIIREICVCTKELGAHPFIIPAMGSHGGATAEGQREIIEGYGVTEEYCQAPIKSSMEVVKIGYTQEGQEVYIDKNAAGADGIIVVGRIKPHTDFRGPYESGVMKMMVIGLGKQHGAEVFHRSGPKHMAHNIPLFGKAIIEHAPILFGFAIIENAYDETAQIEVMPREEIEGKEPPLLEEAKRLMAKSYIEDVDLLIVDQVGKDISGDGMDPNITGRFCNPYVSGGMNAKKMAVLDISEDSHGQMVGIGYGDTTTRRAFEKCDLEASYPNALTSTTFSPFRIPLILKNDREAIGACLKYCGDNDKERPRVIRIKDTLHMGEIWVSEALIPEVEKHPYMEVMTELMELPFDEKGNLW</sequence>
<accession>C0CH53</accession>
<dbReference type="eggNOG" id="COG2768">
    <property type="taxonomic scope" value="Bacteria"/>
</dbReference>
<dbReference type="Pfam" id="PF09861">
    <property type="entry name" value="Lar_N"/>
    <property type="match status" value="1"/>
</dbReference>